<comment type="caution">
    <text evidence="1">The sequence shown here is derived from an EMBL/GenBank/DDBJ whole genome shotgun (WGS) entry which is preliminary data.</text>
</comment>
<evidence type="ECO:0000313" key="2">
    <source>
        <dbReference type="Proteomes" id="UP001209878"/>
    </source>
</evidence>
<dbReference type="SMART" id="SM00173">
    <property type="entry name" value="RAS"/>
    <property type="match status" value="1"/>
</dbReference>
<dbReference type="SMART" id="SM00174">
    <property type="entry name" value="RHO"/>
    <property type="match status" value="1"/>
</dbReference>
<dbReference type="AlphaFoldDB" id="A0AAD9N8V3"/>
<dbReference type="SMART" id="SM00175">
    <property type="entry name" value="RAB"/>
    <property type="match status" value="1"/>
</dbReference>
<dbReference type="InterPro" id="IPR052661">
    <property type="entry name" value="Ras-like_GTPase_Reg"/>
</dbReference>
<proteinExistence type="predicted"/>
<reference evidence="1" key="1">
    <citation type="journal article" date="2023" name="Mol. Biol. Evol.">
        <title>Third-Generation Sequencing Reveals the Adaptive Role of the Epigenome in Three Deep-Sea Polychaetes.</title>
        <authorList>
            <person name="Perez M."/>
            <person name="Aroh O."/>
            <person name="Sun Y."/>
            <person name="Lan Y."/>
            <person name="Juniper S.K."/>
            <person name="Young C.R."/>
            <person name="Angers B."/>
            <person name="Qian P.Y."/>
        </authorList>
    </citation>
    <scope>NUCLEOTIDE SEQUENCE</scope>
    <source>
        <strain evidence="1">R07B-5</strain>
    </source>
</reference>
<dbReference type="InterPro" id="IPR001806">
    <property type="entry name" value="Small_GTPase"/>
</dbReference>
<dbReference type="PANTHER" id="PTHR46350:SF2">
    <property type="entry name" value="RAS LIKE FAMILY 10 MEMBER B"/>
    <property type="match status" value="1"/>
</dbReference>
<keyword evidence="2" id="KW-1185">Reference proteome</keyword>
<dbReference type="SUPFAM" id="SSF52540">
    <property type="entry name" value="P-loop containing nucleoside triphosphate hydrolases"/>
    <property type="match status" value="1"/>
</dbReference>
<dbReference type="PROSITE" id="PS51419">
    <property type="entry name" value="RAB"/>
    <property type="match status" value="1"/>
</dbReference>
<accession>A0AAD9N8V3</accession>
<organism evidence="1 2">
    <name type="scientific">Ridgeia piscesae</name>
    <name type="common">Tubeworm</name>
    <dbReference type="NCBI Taxonomy" id="27915"/>
    <lineage>
        <taxon>Eukaryota</taxon>
        <taxon>Metazoa</taxon>
        <taxon>Spiralia</taxon>
        <taxon>Lophotrochozoa</taxon>
        <taxon>Annelida</taxon>
        <taxon>Polychaeta</taxon>
        <taxon>Sedentaria</taxon>
        <taxon>Canalipalpata</taxon>
        <taxon>Sabellida</taxon>
        <taxon>Siboglinidae</taxon>
        <taxon>Ridgeia</taxon>
    </lineage>
</organism>
<dbReference type="PANTHER" id="PTHR46350">
    <property type="entry name" value="RAS LIKE FAMILY 10 MEMBER B-RELATED"/>
    <property type="match status" value="1"/>
</dbReference>
<dbReference type="Proteomes" id="UP001209878">
    <property type="component" value="Unassembled WGS sequence"/>
</dbReference>
<dbReference type="Pfam" id="PF00071">
    <property type="entry name" value="Ras"/>
    <property type="match status" value="1"/>
</dbReference>
<dbReference type="GO" id="GO:0003924">
    <property type="term" value="F:GTPase activity"/>
    <property type="evidence" value="ECO:0007669"/>
    <property type="project" value="InterPro"/>
</dbReference>
<dbReference type="PRINTS" id="PR00449">
    <property type="entry name" value="RASTRNSFRMNG"/>
</dbReference>
<evidence type="ECO:0008006" key="3">
    <source>
        <dbReference type="Google" id="ProtNLM"/>
    </source>
</evidence>
<name>A0AAD9N8V3_RIDPI</name>
<sequence>MFSASLPPPSCTVLLSAVKNVIDIMNNNVTTVASSADDIEVEQLRIAVLGAPGVGKTAVIEQLVSHEFTDDYRPTTRCRCYRPSFIINEQVYEVTIVDCPPVTYFPATSLYEWTDFRGYGLRSANAYLLIYDVTDDDSFRFVRSMREQILASRGGHPQDVPMFVMGNKQDLLQQQQQLLLQQQQQQSTQQQAMLLSTSFTAEDRRNLPTRREVANIVKKQWKCGYIECSAKCNWHVVRGFQELMKMVHSIDAGHRPASIHDALLCNRCDIL</sequence>
<gene>
    <name evidence="1" type="ORF">NP493_1694g00059</name>
</gene>
<evidence type="ECO:0000313" key="1">
    <source>
        <dbReference type="EMBL" id="KAK2159713.1"/>
    </source>
</evidence>
<protein>
    <recommendedName>
        <fullName evidence="3">Ras-like protein family member 10B</fullName>
    </recommendedName>
</protein>
<dbReference type="Gene3D" id="3.40.50.300">
    <property type="entry name" value="P-loop containing nucleotide triphosphate hydrolases"/>
    <property type="match status" value="1"/>
</dbReference>
<dbReference type="PROSITE" id="PS51421">
    <property type="entry name" value="RAS"/>
    <property type="match status" value="1"/>
</dbReference>
<dbReference type="InterPro" id="IPR027417">
    <property type="entry name" value="P-loop_NTPase"/>
</dbReference>
<dbReference type="GO" id="GO:0005525">
    <property type="term" value="F:GTP binding"/>
    <property type="evidence" value="ECO:0007669"/>
    <property type="project" value="InterPro"/>
</dbReference>
<dbReference type="EMBL" id="JAODUO010001693">
    <property type="protein sequence ID" value="KAK2159713.1"/>
    <property type="molecule type" value="Genomic_DNA"/>
</dbReference>